<organism evidence="1 2">
    <name type="scientific">Cytobacillus eiseniae</name>
    <dbReference type="NCBI Taxonomy" id="762947"/>
    <lineage>
        <taxon>Bacteria</taxon>
        <taxon>Bacillati</taxon>
        <taxon>Bacillota</taxon>
        <taxon>Bacilli</taxon>
        <taxon>Bacillales</taxon>
        <taxon>Bacillaceae</taxon>
        <taxon>Cytobacillus</taxon>
    </lineage>
</organism>
<gene>
    <name evidence="1" type="ORF">J2Z40_003522</name>
</gene>
<evidence type="ECO:0000313" key="2">
    <source>
        <dbReference type="Proteomes" id="UP001519293"/>
    </source>
</evidence>
<evidence type="ECO:0000313" key="1">
    <source>
        <dbReference type="EMBL" id="MBP2242940.1"/>
    </source>
</evidence>
<protein>
    <recommendedName>
        <fullName evidence="3">YxiJ-like protein</fullName>
    </recommendedName>
</protein>
<keyword evidence="2" id="KW-1185">Reference proteome</keyword>
<dbReference type="EMBL" id="JAGIKZ010000029">
    <property type="protein sequence ID" value="MBP2242940.1"/>
    <property type="molecule type" value="Genomic_DNA"/>
</dbReference>
<name>A0ABS4RKR1_9BACI</name>
<evidence type="ECO:0008006" key="3">
    <source>
        <dbReference type="Google" id="ProtNLM"/>
    </source>
</evidence>
<accession>A0ABS4RKR1</accession>
<dbReference type="InterPro" id="IPR025551">
    <property type="entry name" value="WapI/YxiJ-like"/>
</dbReference>
<sequence>MDLHEMKEQLVLMNEKLSQPFPYRDTDRIQEDYCVIFEKLSDEENGLTADFNTYCMNIAGTLSYVLREKSKDIPNGQVEMLHFSFFEYFKQYTFFEESISHYNDFYQEYMSFEETRKLLLAFLRNE</sequence>
<dbReference type="RefSeq" id="WP_066391911.1">
    <property type="nucleotide sequence ID" value="NZ_JAGIKZ010000029.1"/>
</dbReference>
<dbReference type="Pfam" id="PF14176">
    <property type="entry name" value="YxiJ"/>
    <property type="match status" value="1"/>
</dbReference>
<reference evidence="1 2" key="1">
    <citation type="submission" date="2021-03" db="EMBL/GenBank/DDBJ databases">
        <title>Genomic Encyclopedia of Type Strains, Phase IV (KMG-IV): sequencing the most valuable type-strain genomes for metagenomic binning, comparative biology and taxonomic classification.</title>
        <authorList>
            <person name="Goeker M."/>
        </authorList>
    </citation>
    <scope>NUCLEOTIDE SEQUENCE [LARGE SCALE GENOMIC DNA]</scope>
    <source>
        <strain evidence="1 2">DSM 26675</strain>
    </source>
</reference>
<comment type="caution">
    <text evidence="1">The sequence shown here is derived from an EMBL/GenBank/DDBJ whole genome shotgun (WGS) entry which is preliminary data.</text>
</comment>
<proteinExistence type="predicted"/>
<dbReference type="Proteomes" id="UP001519293">
    <property type="component" value="Unassembled WGS sequence"/>
</dbReference>